<keyword evidence="2" id="KW-0472">Membrane</keyword>
<reference evidence="3" key="1">
    <citation type="submission" date="2016-12" db="EMBL/GenBank/DDBJ databases">
        <authorList>
            <person name="Moulin L."/>
        </authorList>
    </citation>
    <scope>NUCLEOTIDE SEQUENCE [LARGE SCALE GENOMIC DNA]</scope>
    <source>
        <strain evidence="3">STM 7183</strain>
    </source>
</reference>
<dbReference type="SUPFAM" id="SSF103473">
    <property type="entry name" value="MFS general substrate transporter"/>
    <property type="match status" value="1"/>
</dbReference>
<sequence>MFDHARCARTAFLAGTWRGRIAPHEGIRQRSAPHSSRGRTQGAREGLDARVDYRGRFRIPLDAAWRPLRAGAARHAVTRGSRPRGVPRKPATHRFPFCPSLRRRVSRASRRPLQSNADTISARRDRLPAARTAQKLVILLSLGFFFFDLDLLYSGDVAPGLMKSNILLPSMHGLFGTGATSFSAALFAGLSIGTLACGFLADTFRRRSVFTRSLPWDVCSERRHAGGLNL</sequence>
<evidence type="ECO:0000313" key="4">
    <source>
        <dbReference type="Proteomes" id="UP000195569"/>
    </source>
</evidence>
<name>A0A1N7SGA2_9BURK</name>
<keyword evidence="2" id="KW-1133">Transmembrane helix</keyword>
<gene>
    <name evidence="3" type="ORF">BN2476_500181</name>
</gene>
<feature type="compositionally biased region" description="Basic residues" evidence="1">
    <location>
        <begin position="81"/>
        <end position="92"/>
    </location>
</feature>
<feature type="region of interest" description="Disordered" evidence="1">
    <location>
        <begin position="74"/>
        <end position="93"/>
    </location>
</feature>
<evidence type="ECO:0000256" key="2">
    <source>
        <dbReference type="SAM" id="Phobius"/>
    </source>
</evidence>
<dbReference type="InterPro" id="IPR036259">
    <property type="entry name" value="MFS_trans_sf"/>
</dbReference>
<dbReference type="AlphaFoldDB" id="A0A1N7SGA2"/>
<organism evidence="3 4">
    <name type="scientific">Paraburkholderia piptadeniae</name>
    <dbReference type="NCBI Taxonomy" id="1701573"/>
    <lineage>
        <taxon>Bacteria</taxon>
        <taxon>Pseudomonadati</taxon>
        <taxon>Pseudomonadota</taxon>
        <taxon>Betaproteobacteria</taxon>
        <taxon>Burkholderiales</taxon>
        <taxon>Burkholderiaceae</taxon>
        <taxon>Paraburkholderia</taxon>
    </lineage>
</organism>
<accession>A0A1N7SGA2</accession>
<evidence type="ECO:0000256" key="1">
    <source>
        <dbReference type="SAM" id="MobiDB-lite"/>
    </source>
</evidence>
<protein>
    <submittedName>
        <fullName evidence="3">Transporter, major facilitator family protein</fullName>
    </submittedName>
</protein>
<keyword evidence="4" id="KW-1185">Reference proteome</keyword>
<evidence type="ECO:0000313" key="3">
    <source>
        <dbReference type="EMBL" id="SIT46360.1"/>
    </source>
</evidence>
<feature type="transmembrane region" description="Helical" evidence="2">
    <location>
        <begin position="136"/>
        <end position="154"/>
    </location>
</feature>
<keyword evidence="2" id="KW-0812">Transmembrane</keyword>
<feature type="region of interest" description="Disordered" evidence="1">
    <location>
        <begin position="23"/>
        <end position="45"/>
    </location>
</feature>
<comment type="caution">
    <text evidence="3">The sequence shown here is derived from an EMBL/GenBank/DDBJ whole genome shotgun (WGS) entry which is preliminary data.</text>
</comment>
<dbReference type="EMBL" id="CYGY02000050">
    <property type="protein sequence ID" value="SIT46360.1"/>
    <property type="molecule type" value="Genomic_DNA"/>
</dbReference>
<feature type="transmembrane region" description="Helical" evidence="2">
    <location>
        <begin position="174"/>
        <end position="201"/>
    </location>
</feature>
<dbReference type="Proteomes" id="UP000195569">
    <property type="component" value="Unassembled WGS sequence"/>
</dbReference>
<proteinExistence type="predicted"/>